<feature type="binding site" evidence="1">
    <location>
        <position position="121"/>
    </location>
    <ligand>
        <name>Fe cation</name>
        <dbReference type="ChEBI" id="CHEBI:24875"/>
    </ligand>
</feature>
<evidence type="ECO:0000313" key="2">
    <source>
        <dbReference type="EMBL" id="GIJ32462.1"/>
    </source>
</evidence>
<keyword evidence="1" id="KW-1003">Cell membrane</keyword>
<comment type="cofactor">
    <cofactor evidence="1">
        <name>Fe(2+)</name>
        <dbReference type="ChEBI" id="CHEBI:29033"/>
    </cofactor>
</comment>
<comment type="similarity">
    <text evidence="1">Belongs to the Brp/Blh beta-carotene diooxygenase family.</text>
</comment>
<comment type="caution">
    <text evidence="1">Lacks conserved residue(s) required for the propagation of feature annotation.</text>
</comment>
<dbReference type="GO" id="GO:0005886">
    <property type="term" value="C:plasma membrane"/>
    <property type="evidence" value="ECO:0007669"/>
    <property type="project" value="UniProtKB-SubCell"/>
</dbReference>
<keyword evidence="1" id="KW-0812">Transmembrane</keyword>
<dbReference type="HAMAP" id="MF_02093">
    <property type="entry name" value="Beta_carotene_diox"/>
    <property type="match status" value="1"/>
</dbReference>
<dbReference type="InterPro" id="IPR022270">
    <property type="entry name" value="Blh_diox"/>
</dbReference>
<dbReference type="GO" id="GO:0016121">
    <property type="term" value="P:carotene catabolic process"/>
    <property type="evidence" value="ECO:0007669"/>
    <property type="project" value="UniProtKB-UniRule"/>
</dbReference>
<evidence type="ECO:0000256" key="1">
    <source>
        <dbReference type="HAMAP-Rule" id="MF_02093"/>
    </source>
</evidence>
<feature type="binding site" evidence="1">
    <location>
        <position position="64"/>
    </location>
    <ligand>
        <name>Fe cation</name>
        <dbReference type="ChEBI" id="CHEBI:24875"/>
    </ligand>
</feature>
<keyword evidence="1" id="KW-0479">Metal-binding</keyword>
<comment type="catalytic activity">
    <reaction evidence="1">
        <text>all-trans-beta-carotene + O2 = 2 all-trans-retinal</text>
        <dbReference type="Rhea" id="RHEA:32887"/>
        <dbReference type="ChEBI" id="CHEBI:15379"/>
        <dbReference type="ChEBI" id="CHEBI:17579"/>
        <dbReference type="ChEBI" id="CHEBI:17898"/>
        <dbReference type="EC" id="1.13.11.63"/>
    </reaction>
</comment>
<keyword evidence="1" id="KW-1133">Transmembrane helix</keyword>
<comment type="caution">
    <text evidence="2">The sequence shown here is derived from an EMBL/GenBank/DDBJ whole genome shotgun (WGS) entry which is preliminary data.</text>
</comment>
<feature type="binding site" evidence="1">
    <location>
        <position position="238"/>
    </location>
    <ligand>
        <name>Fe cation</name>
        <dbReference type="ChEBI" id="CHEBI:24875"/>
    </ligand>
</feature>
<reference evidence="2" key="1">
    <citation type="submission" date="2021-01" db="EMBL/GenBank/DDBJ databases">
        <title>Whole genome shotgun sequence of Verrucosispora sediminis NBRC 107745.</title>
        <authorList>
            <person name="Komaki H."/>
            <person name="Tamura T."/>
        </authorList>
    </citation>
    <scope>NUCLEOTIDE SEQUENCE</scope>
    <source>
        <strain evidence="2">NBRC 107745</strain>
    </source>
</reference>
<feature type="transmembrane region" description="Helical" evidence="1">
    <location>
        <begin position="30"/>
        <end position="49"/>
    </location>
</feature>
<dbReference type="GO" id="GO:0003834">
    <property type="term" value="F:beta-carotene 15,15'-dioxygenase activity"/>
    <property type="evidence" value="ECO:0007669"/>
    <property type="project" value="UniProtKB-EC"/>
</dbReference>
<name>A0A9W5XJ35_9ACTN</name>
<comment type="subcellular location">
    <subcellularLocation>
        <location evidence="1">Cell membrane</location>
        <topology evidence="1">Multi-pass membrane protein</topology>
    </subcellularLocation>
</comment>
<keyword evidence="1" id="KW-0472">Membrane</keyword>
<sequence length="336" mass="34681">MTPASRQVVRPVHPPPGDWLLRRVGRSGPIALAGLTCLALLVPGVAAWAGTLPLLVGLLIGLPHGAVDHLVPAWISAKARPLRRTVGLLLAYLVTATATVALFLWAPVPAVTGFLILAVLHFGTGDVAYHAERDGRPPVRPVLAVLAYGGPPVVLPIALWPGTVDPLLDAVAPGASAAFAPTGRLIALSVVLLAALVTGLRDLAARRGGDVAALGVLVAAFAVVPPPLAFGGYFAMWHSARHVARLLRADPGNRHHLAAGRLGGPIRRFTRQATLPTIAAFAGLLVLVCVDASPTFSPAAAGPFQEAPLQLVFAVLAGLTVPHAAVVARLDVRTAR</sequence>
<feature type="transmembrane region" description="Helical" evidence="1">
    <location>
        <begin position="141"/>
        <end position="162"/>
    </location>
</feature>
<dbReference type="GO" id="GO:0005506">
    <property type="term" value="F:iron ion binding"/>
    <property type="evidence" value="ECO:0007669"/>
    <property type="project" value="UniProtKB-UniRule"/>
</dbReference>
<dbReference type="RefSeq" id="WP_170863552.1">
    <property type="nucleotide sequence ID" value="NZ_BOPD01000009.1"/>
</dbReference>
<dbReference type="Proteomes" id="UP000607311">
    <property type="component" value="Unassembled WGS sequence"/>
</dbReference>
<accession>A0A9W5XJ35</accession>
<keyword evidence="3" id="KW-1185">Reference proteome</keyword>
<organism evidence="2 3">
    <name type="scientific">Micromonospora sediminimaris</name>
    <dbReference type="NCBI Taxonomy" id="547162"/>
    <lineage>
        <taxon>Bacteria</taxon>
        <taxon>Bacillati</taxon>
        <taxon>Actinomycetota</taxon>
        <taxon>Actinomycetes</taxon>
        <taxon>Micromonosporales</taxon>
        <taxon>Micromonosporaceae</taxon>
        <taxon>Micromonospora</taxon>
    </lineage>
</organism>
<gene>
    <name evidence="2" type="ORF">Vse01_16100</name>
</gene>
<feature type="binding site" evidence="1">
    <location>
        <position position="242"/>
    </location>
    <ligand>
        <name>Fe cation</name>
        <dbReference type="ChEBI" id="CHEBI:24875"/>
    </ligand>
</feature>
<dbReference type="EMBL" id="BOPD01000009">
    <property type="protein sequence ID" value="GIJ32462.1"/>
    <property type="molecule type" value="Genomic_DNA"/>
</dbReference>
<dbReference type="GO" id="GO:0010436">
    <property type="term" value="F:carotenoid dioxygenase activity"/>
    <property type="evidence" value="ECO:0007669"/>
    <property type="project" value="UniProtKB-UniRule"/>
</dbReference>
<dbReference type="AlphaFoldDB" id="A0A9W5XJ35"/>
<proteinExistence type="inferred from homology"/>
<evidence type="ECO:0000313" key="3">
    <source>
        <dbReference type="Proteomes" id="UP000607311"/>
    </source>
</evidence>
<keyword evidence="1" id="KW-0408">Iron</keyword>
<feature type="transmembrane region" description="Helical" evidence="1">
    <location>
        <begin position="212"/>
        <end position="236"/>
    </location>
</feature>
<feature type="transmembrane region" description="Helical" evidence="1">
    <location>
        <begin position="182"/>
        <end position="200"/>
    </location>
</feature>
<protein>
    <recommendedName>
        <fullName evidence="1">Probable beta-carotene 15,15'-dioxygenase</fullName>
        <ecNumber evidence="1">1.13.11.63</ecNumber>
    </recommendedName>
</protein>
<feature type="transmembrane region" description="Helical" evidence="1">
    <location>
        <begin position="311"/>
        <end position="330"/>
    </location>
</feature>
<dbReference type="NCBIfam" id="TIGR03753">
    <property type="entry name" value="blh_monoox"/>
    <property type="match status" value="1"/>
</dbReference>
<comment type="function">
    <text evidence="1">Catalyzes the cleavage of beta-carotene at its central double bond (15,15') to yield two molecules of all-trans-retinal.</text>
</comment>
<keyword evidence="1" id="KW-0223">Dioxygenase</keyword>
<dbReference type="Pfam" id="PF15461">
    <property type="entry name" value="BCD"/>
    <property type="match status" value="1"/>
</dbReference>
<keyword evidence="1" id="KW-0560">Oxidoreductase</keyword>
<dbReference type="EC" id="1.13.11.63" evidence="1"/>